<dbReference type="GO" id="GO:0006396">
    <property type="term" value="P:RNA processing"/>
    <property type="evidence" value="ECO:0007669"/>
    <property type="project" value="InterPro"/>
</dbReference>
<sequence>MQKSHYETQNAGHHLNIILIAENIRTPENVGMMMRLSEAFGVREIFFAGEKAVDFTTKVKRASRNTYKTVQSTFNSNAEFELERLKKEGYRSIALEITGKSKSIQHFENSNVDRIAIIVGSERQGVSDKVLNLCEEHFHIPMYGQNSSINVVNALSIGFYKITESL</sequence>
<dbReference type="InterPro" id="IPR029026">
    <property type="entry name" value="tRNA_m1G_MTases_N"/>
</dbReference>
<accession>A0AA51ZVV4</accession>
<dbReference type="GO" id="GO:0032259">
    <property type="term" value="P:methylation"/>
    <property type="evidence" value="ECO:0007669"/>
    <property type="project" value="UniProtKB-KW"/>
</dbReference>
<proteinExistence type="predicted"/>
<dbReference type="InterPro" id="IPR051259">
    <property type="entry name" value="rRNA_Methyltransferase"/>
</dbReference>
<organism evidence="4">
    <name type="scientific">Marivirga arenosa</name>
    <dbReference type="NCBI Taxonomy" id="3059076"/>
    <lineage>
        <taxon>Bacteria</taxon>
        <taxon>Pseudomonadati</taxon>
        <taxon>Bacteroidota</taxon>
        <taxon>Cytophagia</taxon>
        <taxon>Cytophagales</taxon>
        <taxon>Marivirgaceae</taxon>
        <taxon>Marivirga</taxon>
    </lineage>
</organism>
<reference evidence="4" key="1">
    <citation type="submission" date="2023-08" db="EMBL/GenBank/DDBJ databases">
        <title>Comparative genomics and taxonomic characterization of three novel marine species of genus Marivirga.</title>
        <authorList>
            <person name="Muhammad N."/>
            <person name="Kim S.-G."/>
        </authorList>
    </citation>
    <scope>NUCLEOTIDE SEQUENCE</scope>
    <source>
        <strain evidence="4">BKB1-2</strain>
    </source>
</reference>
<dbReference type="GO" id="GO:0008173">
    <property type="term" value="F:RNA methyltransferase activity"/>
    <property type="evidence" value="ECO:0007669"/>
    <property type="project" value="InterPro"/>
</dbReference>
<feature type="domain" description="tRNA/rRNA methyltransferase SpoU type" evidence="3">
    <location>
        <begin position="17"/>
        <end position="160"/>
    </location>
</feature>
<dbReference type="EMBL" id="CP129968">
    <property type="protein sequence ID" value="WNB17695.1"/>
    <property type="molecule type" value="Genomic_DNA"/>
</dbReference>
<dbReference type="Proteomes" id="UP001232019">
    <property type="component" value="Chromosome"/>
</dbReference>
<dbReference type="CDD" id="cd18082">
    <property type="entry name" value="SpoU-like_family"/>
    <property type="match status" value="1"/>
</dbReference>
<dbReference type="KEGG" id="marp:QYS47_34710"/>
<dbReference type="PANTHER" id="PTHR43191:SF7">
    <property type="entry name" value="OBP33PEP LIKE PROTEIN"/>
    <property type="match status" value="1"/>
</dbReference>
<dbReference type="GO" id="GO:0003723">
    <property type="term" value="F:RNA binding"/>
    <property type="evidence" value="ECO:0007669"/>
    <property type="project" value="InterPro"/>
</dbReference>
<keyword evidence="1 4" id="KW-0489">Methyltransferase</keyword>
<gene>
    <name evidence="4" type="ORF">QYS47_34710</name>
</gene>
<name>A0AA51ZVV4_9BACT</name>
<keyword evidence="2" id="KW-0808">Transferase</keyword>
<dbReference type="PANTHER" id="PTHR43191">
    <property type="entry name" value="RRNA METHYLTRANSFERASE 3"/>
    <property type="match status" value="1"/>
</dbReference>
<evidence type="ECO:0000313" key="4">
    <source>
        <dbReference type="EMBL" id="WNB17695.1"/>
    </source>
</evidence>
<dbReference type="InterPro" id="IPR001537">
    <property type="entry name" value="SpoU_MeTrfase"/>
</dbReference>
<evidence type="ECO:0000256" key="2">
    <source>
        <dbReference type="ARBA" id="ARBA00022679"/>
    </source>
</evidence>
<protein>
    <submittedName>
        <fullName evidence="4">TrmH family RNA methyltransferase</fullName>
    </submittedName>
</protein>
<evidence type="ECO:0000256" key="1">
    <source>
        <dbReference type="ARBA" id="ARBA00022603"/>
    </source>
</evidence>
<dbReference type="AlphaFoldDB" id="A0AA51ZVV4"/>
<dbReference type="RefSeq" id="WP_322347194.1">
    <property type="nucleotide sequence ID" value="NZ_CP129968.2"/>
</dbReference>
<dbReference type="Gene3D" id="3.40.1280.10">
    <property type="match status" value="1"/>
</dbReference>
<evidence type="ECO:0000259" key="3">
    <source>
        <dbReference type="Pfam" id="PF00588"/>
    </source>
</evidence>
<dbReference type="SUPFAM" id="SSF75217">
    <property type="entry name" value="alpha/beta knot"/>
    <property type="match status" value="1"/>
</dbReference>
<dbReference type="InterPro" id="IPR029028">
    <property type="entry name" value="Alpha/beta_knot_MTases"/>
</dbReference>
<dbReference type="Pfam" id="PF00588">
    <property type="entry name" value="SpoU_methylase"/>
    <property type="match status" value="1"/>
</dbReference>